<name>A0ACB0ZCP8_MELEN</name>
<accession>A0ACB0ZCP8</accession>
<protein>
    <submittedName>
        <fullName evidence="1">Uncharacterized protein</fullName>
    </submittedName>
</protein>
<dbReference type="EMBL" id="CAVMJV010000031">
    <property type="protein sequence ID" value="CAK5076817.1"/>
    <property type="molecule type" value="Genomic_DNA"/>
</dbReference>
<evidence type="ECO:0000313" key="1">
    <source>
        <dbReference type="EMBL" id="CAK5076817.1"/>
    </source>
</evidence>
<reference evidence="1" key="1">
    <citation type="submission" date="2023-11" db="EMBL/GenBank/DDBJ databases">
        <authorList>
            <person name="Poullet M."/>
        </authorList>
    </citation>
    <scope>NUCLEOTIDE SEQUENCE</scope>
    <source>
        <strain evidence="1">E1834</strain>
    </source>
</reference>
<sequence>MQEALDRVKREMPPSIAESEILGFFLIFLNLCLFLEYLAFALFKQGNIKQALITTDRLYQIAPSHPRAKGNIKWFVINLYFGKIKVFLSGTSLDIQNPNFFSQPVTSLISLVLHNLKNIFGKFS</sequence>
<comment type="caution">
    <text evidence="1">The sequence shown here is derived from an EMBL/GenBank/DDBJ whole genome shotgun (WGS) entry which is preliminary data.</text>
</comment>
<keyword evidence="2" id="KW-1185">Reference proteome</keyword>
<dbReference type="Proteomes" id="UP001497535">
    <property type="component" value="Unassembled WGS sequence"/>
</dbReference>
<organism evidence="1 2">
    <name type="scientific">Meloidogyne enterolobii</name>
    <name type="common">Root-knot nematode worm</name>
    <name type="synonym">Meloidogyne mayaguensis</name>
    <dbReference type="NCBI Taxonomy" id="390850"/>
    <lineage>
        <taxon>Eukaryota</taxon>
        <taxon>Metazoa</taxon>
        <taxon>Ecdysozoa</taxon>
        <taxon>Nematoda</taxon>
        <taxon>Chromadorea</taxon>
        <taxon>Rhabditida</taxon>
        <taxon>Tylenchina</taxon>
        <taxon>Tylenchomorpha</taxon>
        <taxon>Tylenchoidea</taxon>
        <taxon>Meloidogynidae</taxon>
        <taxon>Meloidogyninae</taxon>
        <taxon>Meloidogyne</taxon>
    </lineage>
</organism>
<evidence type="ECO:0000313" key="2">
    <source>
        <dbReference type="Proteomes" id="UP001497535"/>
    </source>
</evidence>
<gene>
    <name evidence="1" type="ORF">MENTE1834_LOCUS23693</name>
</gene>
<proteinExistence type="predicted"/>